<dbReference type="InterPro" id="IPR033140">
    <property type="entry name" value="Lipase_GDXG_put_SER_AS"/>
</dbReference>
<dbReference type="PROSITE" id="PS01174">
    <property type="entry name" value="LIPASE_GDXG_SER"/>
    <property type="match status" value="1"/>
</dbReference>
<evidence type="ECO:0000256" key="1">
    <source>
        <dbReference type="PROSITE-ProRule" id="PRU10038"/>
    </source>
</evidence>
<organism evidence="4 5">
    <name type="scientific">Aristolochia fimbriata</name>
    <name type="common">White veined hardy Dutchman's pipe vine</name>
    <dbReference type="NCBI Taxonomy" id="158543"/>
    <lineage>
        <taxon>Eukaryota</taxon>
        <taxon>Viridiplantae</taxon>
        <taxon>Streptophyta</taxon>
        <taxon>Embryophyta</taxon>
        <taxon>Tracheophyta</taxon>
        <taxon>Spermatophyta</taxon>
        <taxon>Magnoliopsida</taxon>
        <taxon>Magnoliidae</taxon>
        <taxon>Piperales</taxon>
        <taxon>Aristolochiaceae</taxon>
        <taxon>Aristolochia</taxon>
    </lineage>
</organism>
<reference evidence="4 5" key="1">
    <citation type="submission" date="2021-07" db="EMBL/GenBank/DDBJ databases">
        <title>The Aristolochia fimbriata genome: insights into angiosperm evolution, floral development and chemical biosynthesis.</title>
        <authorList>
            <person name="Jiao Y."/>
        </authorList>
    </citation>
    <scope>NUCLEOTIDE SEQUENCE [LARGE SCALE GENOMIC DNA]</scope>
    <source>
        <strain evidence="4">IBCAS-2021</strain>
        <tissue evidence="4">Leaf</tissue>
    </source>
</reference>
<dbReference type="AlphaFoldDB" id="A0AAV7FAI5"/>
<dbReference type="SUPFAM" id="SSF53474">
    <property type="entry name" value="alpha/beta-Hydrolases"/>
    <property type="match status" value="1"/>
</dbReference>
<comment type="caution">
    <text evidence="4">The sequence shown here is derived from an EMBL/GenBank/DDBJ whole genome shotgun (WGS) entry which is preliminary data.</text>
</comment>
<dbReference type="GO" id="GO:0016787">
    <property type="term" value="F:hydrolase activity"/>
    <property type="evidence" value="ECO:0007669"/>
    <property type="project" value="InterPro"/>
</dbReference>
<accession>A0AAV7FAI5</accession>
<keyword evidence="5" id="KW-1185">Reference proteome</keyword>
<feature type="chain" id="PRO_5043709147" description="Alpha/beta hydrolase fold-3 domain-containing protein" evidence="2">
    <location>
        <begin position="23"/>
        <end position="488"/>
    </location>
</feature>
<sequence length="488" mass="52194">MEMKKICFALLVVAMVATTVHAAVPQAHAPAAHIEADAHAPVQADAVAHAPGDAVAHGPGGAAAPGPAGASGSITVAPFAGFLGASLLSLIAFYFQCDNAPLGSDQSHLFPLVLGSDVPIFDDVVEIVVEIAVEGVWRQSSNRFVGMLQEESASQSLPWKTRISMALISAMTDACRRSDGTVNRRLINFFDVRARADGRPVNGVKTADFTVDGGRGIWVRLFVPVEDSSSSSSSPVIVFFHGGGFAFLSAASKAYDAVCRRFARKLRAVVVSVEYRLSPEHPFPAQYDDGSDALRWVGTSPDFGRFAPGADLGRVFLAGDSAGGNIAHHVAARFCRDPAAFPALRVAGLVSIQPFFGGEQRTESETRLRSAVLVSVDRTDWLWNAFLPAGSGRSHPAAYPHGPDSTTEMAGLDFPATLVFVGGLDPLQDWQRKYAGWLRDAGKDVRVVEYKDAVHAFYVFPELPQTSLLFGELEEFVKRQSARSQAAL</sequence>
<dbReference type="InterPro" id="IPR029058">
    <property type="entry name" value="AB_hydrolase_fold"/>
</dbReference>
<dbReference type="Gene3D" id="3.40.50.1820">
    <property type="entry name" value="alpha/beta hydrolase"/>
    <property type="match status" value="1"/>
</dbReference>
<proteinExistence type="predicted"/>
<dbReference type="Proteomes" id="UP000825729">
    <property type="component" value="Unassembled WGS sequence"/>
</dbReference>
<name>A0AAV7FAI5_ARIFI</name>
<evidence type="ECO:0000313" key="5">
    <source>
        <dbReference type="Proteomes" id="UP000825729"/>
    </source>
</evidence>
<feature type="signal peptide" evidence="2">
    <location>
        <begin position="1"/>
        <end position="22"/>
    </location>
</feature>
<feature type="domain" description="Alpha/beta hydrolase fold-3" evidence="3">
    <location>
        <begin position="237"/>
        <end position="458"/>
    </location>
</feature>
<evidence type="ECO:0000256" key="2">
    <source>
        <dbReference type="SAM" id="SignalP"/>
    </source>
</evidence>
<dbReference type="EMBL" id="JAINDJ010000002">
    <property type="protein sequence ID" value="KAG9457062.1"/>
    <property type="molecule type" value="Genomic_DNA"/>
</dbReference>
<protein>
    <recommendedName>
        <fullName evidence="3">Alpha/beta hydrolase fold-3 domain-containing protein</fullName>
    </recommendedName>
</protein>
<feature type="active site" evidence="1">
    <location>
        <position position="321"/>
    </location>
</feature>
<dbReference type="PANTHER" id="PTHR23024:SF24">
    <property type="entry name" value="ALPHA_BETA HYDROLASE FOLD-3 DOMAIN-CONTAINING PROTEIN"/>
    <property type="match status" value="1"/>
</dbReference>
<dbReference type="PANTHER" id="PTHR23024">
    <property type="entry name" value="ARYLACETAMIDE DEACETYLASE"/>
    <property type="match status" value="1"/>
</dbReference>
<dbReference type="InterPro" id="IPR013094">
    <property type="entry name" value="AB_hydrolase_3"/>
</dbReference>
<dbReference type="Pfam" id="PF07859">
    <property type="entry name" value="Abhydrolase_3"/>
    <property type="match status" value="1"/>
</dbReference>
<keyword evidence="2" id="KW-0732">Signal</keyword>
<dbReference type="InterPro" id="IPR050466">
    <property type="entry name" value="Carboxylest/Gibb_receptor"/>
</dbReference>
<evidence type="ECO:0000313" key="4">
    <source>
        <dbReference type="EMBL" id="KAG9457062.1"/>
    </source>
</evidence>
<gene>
    <name evidence="4" type="ORF">H6P81_001570</name>
</gene>
<evidence type="ECO:0000259" key="3">
    <source>
        <dbReference type="Pfam" id="PF07859"/>
    </source>
</evidence>